<feature type="domain" description="UPF0302" evidence="2">
    <location>
        <begin position="7"/>
        <end position="104"/>
    </location>
</feature>
<evidence type="ECO:0000313" key="3">
    <source>
        <dbReference type="EMBL" id="SDK52109.1"/>
    </source>
</evidence>
<dbReference type="PIRSF" id="PIRSF007165">
    <property type="entry name" value="UCP007165"/>
    <property type="match status" value="1"/>
</dbReference>
<reference evidence="4" key="1">
    <citation type="submission" date="2016-10" db="EMBL/GenBank/DDBJ databases">
        <authorList>
            <person name="Varghese N."/>
            <person name="Submissions S."/>
        </authorList>
    </citation>
    <scope>NUCLEOTIDE SEQUENCE [LARGE SCALE GENOMIC DNA]</scope>
    <source>
        <strain evidence="4">CGMCC 1.8895</strain>
    </source>
</reference>
<dbReference type="RefSeq" id="WP_092984880.1">
    <property type="nucleotide sequence ID" value="NZ_FNFY01000004.1"/>
</dbReference>
<sequence length="158" mass="18813">MRTKNHKRDFLDYVLYHFDFEDRVAVWILNFIKAHPTIIDYVSFSDMTIDRRLRIAEKTTGRPTLVLEKGSIVTTDGEVILHELNSNDMEPVFLEFVFSTPNKRYDEMKNNGCDSNQSHVYDEMKVLEEQIDTALMNNDRDLFYRLTEELKNRIARER</sequence>
<dbReference type="InterPro" id="IPR027393">
    <property type="entry name" value="Virus_scaffolding_prot_C"/>
</dbReference>
<dbReference type="Gene3D" id="3.40.1530.30">
    <property type="entry name" value="Uncharacterised family UPF0302, N-terminal domain"/>
    <property type="match status" value="1"/>
</dbReference>
<name>A0A1G9CKH0_9BACL</name>
<proteinExistence type="predicted"/>
<dbReference type="InterPro" id="IPR014957">
    <property type="entry name" value="IDEAL_dom"/>
</dbReference>
<dbReference type="Pfam" id="PF08864">
    <property type="entry name" value="UPF0302"/>
    <property type="match status" value="1"/>
</dbReference>
<dbReference type="EMBL" id="FNFY01000004">
    <property type="protein sequence ID" value="SDK52109.1"/>
    <property type="molecule type" value="Genomic_DNA"/>
</dbReference>
<keyword evidence="4" id="KW-1185">Reference proteome</keyword>
<dbReference type="Proteomes" id="UP000199008">
    <property type="component" value="Unassembled WGS sequence"/>
</dbReference>
<evidence type="ECO:0000313" key="4">
    <source>
        <dbReference type="Proteomes" id="UP000199008"/>
    </source>
</evidence>
<feature type="domain" description="IDEAL" evidence="1">
    <location>
        <begin position="127"/>
        <end position="150"/>
    </location>
</feature>
<organism evidence="3 4">
    <name type="scientific">Lacicoccus qingdaonensis</name>
    <dbReference type="NCBI Taxonomy" id="576118"/>
    <lineage>
        <taxon>Bacteria</taxon>
        <taxon>Bacillati</taxon>
        <taxon>Bacillota</taxon>
        <taxon>Bacilli</taxon>
        <taxon>Bacillales</taxon>
        <taxon>Salinicoccaceae</taxon>
        <taxon>Lacicoccus</taxon>
    </lineage>
</organism>
<evidence type="ECO:0000259" key="2">
    <source>
        <dbReference type="Pfam" id="PF08864"/>
    </source>
</evidence>
<accession>A0A1G9CKH0</accession>
<dbReference type="Pfam" id="PF08858">
    <property type="entry name" value="IDEAL"/>
    <property type="match status" value="1"/>
</dbReference>
<dbReference type="InterPro" id="IPR011188">
    <property type="entry name" value="UPF0302"/>
</dbReference>
<dbReference type="InterPro" id="IPR014963">
    <property type="entry name" value="UPF0302_N"/>
</dbReference>
<protein>
    <submittedName>
        <fullName evidence="3">Uncharacterized protein YpiB, UPF0302 family</fullName>
    </submittedName>
</protein>
<dbReference type="OrthoDB" id="2155814at2"/>
<dbReference type="InterPro" id="IPR038091">
    <property type="entry name" value="UPF0302_N_sf"/>
</dbReference>
<dbReference type="Gene3D" id="4.10.810.10">
    <property type="entry name" value="Virus Scaffolding Protein, Chain A"/>
    <property type="match status" value="1"/>
</dbReference>
<evidence type="ECO:0000259" key="1">
    <source>
        <dbReference type="Pfam" id="PF08858"/>
    </source>
</evidence>
<dbReference type="AlphaFoldDB" id="A0A1G9CKH0"/>
<dbReference type="STRING" id="576118.SAMN05216216_10499"/>
<gene>
    <name evidence="3" type="ORF">SAMN05216216_10499</name>
</gene>